<evidence type="ECO:0000313" key="1">
    <source>
        <dbReference type="EMBL" id="CAI6297851.1"/>
    </source>
</evidence>
<organism evidence="1 2">
    <name type="scientific">Periconia digitata</name>
    <dbReference type="NCBI Taxonomy" id="1303443"/>
    <lineage>
        <taxon>Eukaryota</taxon>
        <taxon>Fungi</taxon>
        <taxon>Dikarya</taxon>
        <taxon>Ascomycota</taxon>
        <taxon>Pezizomycotina</taxon>
        <taxon>Dothideomycetes</taxon>
        <taxon>Pleosporomycetidae</taxon>
        <taxon>Pleosporales</taxon>
        <taxon>Massarineae</taxon>
        <taxon>Periconiaceae</taxon>
        <taxon>Periconia</taxon>
    </lineage>
</organism>
<gene>
    <name evidence="1" type="ORF">PDIGIT_LOCUS2720</name>
</gene>
<accession>A0A9W4U4F3</accession>
<sequence>MVKIRSGGIALPANQLRFVAVQILFERYPAAVNSSFDPLSQLDPEYPTLNKRTFHLLANTSYNQPSCLVCIILLQEGPSACEYARGYHGQYPCNTCEEKIACVRDNIPEDIQPVYGLVDSDNSLDMILARFVGKFKDALIEAELVERNESKPMLQVVTRLTKIQGPVQSIVNNLEMIIREACCPRTYYDYYQQCE</sequence>
<evidence type="ECO:0000313" key="2">
    <source>
        <dbReference type="Proteomes" id="UP001152607"/>
    </source>
</evidence>
<reference evidence="1" key="1">
    <citation type="submission" date="2023-01" db="EMBL/GenBank/DDBJ databases">
        <authorList>
            <person name="Van Ghelder C."/>
            <person name="Rancurel C."/>
        </authorList>
    </citation>
    <scope>NUCLEOTIDE SEQUENCE</scope>
    <source>
        <strain evidence="1">CNCM I-4278</strain>
    </source>
</reference>
<keyword evidence="2" id="KW-1185">Reference proteome</keyword>
<protein>
    <submittedName>
        <fullName evidence="1">Uncharacterized protein</fullName>
    </submittedName>
</protein>
<dbReference type="AlphaFoldDB" id="A0A9W4U4F3"/>
<dbReference type="EMBL" id="CAOQHR010000002">
    <property type="protein sequence ID" value="CAI6297851.1"/>
    <property type="molecule type" value="Genomic_DNA"/>
</dbReference>
<proteinExistence type="predicted"/>
<name>A0A9W4U4F3_9PLEO</name>
<comment type="caution">
    <text evidence="1">The sequence shown here is derived from an EMBL/GenBank/DDBJ whole genome shotgun (WGS) entry which is preliminary data.</text>
</comment>
<dbReference type="Proteomes" id="UP001152607">
    <property type="component" value="Unassembled WGS sequence"/>
</dbReference>